<reference evidence="3" key="2">
    <citation type="submission" date="2015-01" db="EMBL/GenBank/DDBJ databases">
        <title>Evolutionary Origins and Diversification of the Mycorrhizal Mutualists.</title>
        <authorList>
            <consortium name="DOE Joint Genome Institute"/>
            <consortium name="Mycorrhizal Genomics Consortium"/>
            <person name="Kohler A."/>
            <person name="Kuo A."/>
            <person name="Nagy L.G."/>
            <person name="Floudas D."/>
            <person name="Copeland A."/>
            <person name="Barry K.W."/>
            <person name="Cichocki N."/>
            <person name="Veneault-Fourrey C."/>
            <person name="LaButti K."/>
            <person name="Lindquist E.A."/>
            <person name="Lipzen A."/>
            <person name="Lundell T."/>
            <person name="Morin E."/>
            <person name="Murat C."/>
            <person name="Riley R."/>
            <person name="Ohm R."/>
            <person name="Sun H."/>
            <person name="Tunlid A."/>
            <person name="Henrissat B."/>
            <person name="Grigoriev I.V."/>
            <person name="Hibbett D.S."/>
            <person name="Martin F."/>
        </authorList>
    </citation>
    <scope>NUCLEOTIDE SEQUENCE [LARGE SCALE GENOMIC DNA]</scope>
    <source>
        <strain evidence="3">MUT 4182</strain>
    </source>
</reference>
<dbReference type="EMBL" id="KN822962">
    <property type="protein sequence ID" value="KIO31560.1"/>
    <property type="molecule type" value="Genomic_DNA"/>
</dbReference>
<feature type="region of interest" description="Disordered" evidence="1">
    <location>
        <begin position="1"/>
        <end position="36"/>
    </location>
</feature>
<keyword evidence="3" id="KW-1185">Reference proteome</keyword>
<evidence type="ECO:0000313" key="3">
    <source>
        <dbReference type="Proteomes" id="UP000054248"/>
    </source>
</evidence>
<name>A0A0C3QHX7_9AGAM</name>
<proteinExistence type="predicted"/>
<gene>
    <name evidence="2" type="ORF">M407DRAFT_131424</name>
</gene>
<dbReference type="Proteomes" id="UP000054248">
    <property type="component" value="Unassembled WGS sequence"/>
</dbReference>
<evidence type="ECO:0000313" key="2">
    <source>
        <dbReference type="EMBL" id="KIO31560.1"/>
    </source>
</evidence>
<accession>A0A0C3QHX7</accession>
<protein>
    <submittedName>
        <fullName evidence="2">Uncharacterized protein</fullName>
    </submittedName>
</protein>
<dbReference type="HOGENOM" id="CLU_2943539_0_0_1"/>
<reference evidence="2 3" key="1">
    <citation type="submission" date="2014-04" db="EMBL/GenBank/DDBJ databases">
        <authorList>
            <consortium name="DOE Joint Genome Institute"/>
            <person name="Kuo A."/>
            <person name="Girlanda M."/>
            <person name="Perotto S."/>
            <person name="Kohler A."/>
            <person name="Nagy L.G."/>
            <person name="Floudas D."/>
            <person name="Copeland A."/>
            <person name="Barry K.W."/>
            <person name="Cichocki N."/>
            <person name="Veneault-Fourrey C."/>
            <person name="LaButti K."/>
            <person name="Lindquist E.A."/>
            <person name="Lipzen A."/>
            <person name="Lundell T."/>
            <person name="Morin E."/>
            <person name="Murat C."/>
            <person name="Sun H."/>
            <person name="Tunlid A."/>
            <person name="Henrissat B."/>
            <person name="Grigoriev I.V."/>
            <person name="Hibbett D.S."/>
            <person name="Martin F."/>
            <person name="Nordberg H.P."/>
            <person name="Cantor M.N."/>
            <person name="Hua S.X."/>
        </authorList>
    </citation>
    <scope>NUCLEOTIDE SEQUENCE [LARGE SCALE GENOMIC DNA]</scope>
    <source>
        <strain evidence="2 3">MUT 4182</strain>
    </source>
</reference>
<evidence type="ECO:0000256" key="1">
    <source>
        <dbReference type="SAM" id="MobiDB-lite"/>
    </source>
</evidence>
<feature type="compositionally biased region" description="Basic and acidic residues" evidence="1">
    <location>
        <begin position="1"/>
        <end position="17"/>
    </location>
</feature>
<dbReference type="AlphaFoldDB" id="A0A0C3QHX7"/>
<sequence length="60" mass="6783">MTRNLRDIPPLHDHTDHSPGPALQRRSSGGLHRELPRRDRIRLGRCGLLLVPAHVAPRIP</sequence>
<organism evidence="2 3">
    <name type="scientific">Tulasnella calospora MUT 4182</name>
    <dbReference type="NCBI Taxonomy" id="1051891"/>
    <lineage>
        <taxon>Eukaryota</taxon>
        <taxon>Fungi</taxon>
        <taxon>Dikarya</taxon>
        <taxon>Basidiomycota</taxon>
        <taxon>Agaricomycotina</taxon>
        <taxon>Agaricomycetes</taxon>
        <taxon>Cantharellales</taxon>
        <taxon>Tulasnellaceae</taxon>
        <taxon>Tulasnella</taxon>
    </lineage>
</organism>